<dbReference type="InterPro" id="IPR013785">
    <property type="entry name" value="Aldolase_TIM"/>
</dbReference>
<organism evidence="4 5">
    <name type="scientific">Cerrena zonata</name>
    <dbReference type="NCBI Taxonomy" id="2478898"/>
    <lineage>
        <taxon>Eukaryota</taxon>
        <taxon>Fungi</taxon>
        <taxon>Dikarya</taxon>
        <taxon>Basidiomycota</taxon>
        <taxon>Agaricomycotina</taxon>
        <taxon>Agaricomycetes</taxon>
        <taxon>Polyporales</taxon>
        <taxon>Cerrenaceae</taxon>
        <taxon>Cerrena</taxon>
    </lineage>
</organism>
<dbReference type="GO" id="GO:0018580">
    <property type="term" value="F:nitronate monooxygenase activity"/>
    <property type="evidence" value="ECO:0007669"/>
    <property type="project" value="InterPro"/>
</dbReference>
<dbReference type="AlphaFoldDB" id="A0AAW0FIJ4"/>
<sequence>MSLVTRISTRLTGRLNVQTPILSAAMAIGGINDIAASVTEAGGFGFLGTAFDDVKALKNTMRTLRTRLRTPPEAPLPIGVGFIGWVLDQNEGAAERIIAVLEERPVAIWLSFGDNLEKYIRLVQDYDSKREHKTLIFTIINSVDEALRAANEWNVDALVVQGIEAGGHGGTYAPPLFDLTPAVIDALPNGPLIVAAGGIATGAQIAALLAMGADGVALGTRFLFTPECQMPEAKKQMLIDADLHSTTRGMAFDEVMKFFGWPKDCDGRAIRNKIVSDVEEGLTLEERTQRFQESAQKGEKDRLVVWAGVGVGLTNEIKPVADVLRELHRDAVRTLKRCASLFA</sequence>
<dbReference type="PANTHER" id="PTHR32332">
    <property type="entry name" value="2-NITROPROPANE DIOXYGENASE"/>
    <property type="match status" value="1"/>
</dbReference>
<name>A0AAW0FIJ4_9APHY</name>
<gene>
    <name evidence="4" type="ORF">QCA50_015265</name>
</gene>
<comment type="caution">
    <text evidence="4">The sequence shown here is derived from an EMBL/GenBank/DDBJ whole genome shotgun (WGS) entry which is preliminary data.</text>
</comment>
<evidence type="ECO:0000313" key="5">
    <source>
        <dbReference type="Proteomes" id="UP001385951"/>
    </source>
</evidence>
<protein>
    <recommendedName>
        <fullName evidence="6">Nitronate monooxygenase</fullName>
    </recommendedName>
</protein>
<keyword evidence="5" id="KW-1185">Reference proteome</keyword>
<dbReference type="EMBL" id="JASBNA010000040">
    <property type="protein sequence ID" value="KAK7681533.1"/>
    <property type="molecule type" value="Genomic_DNA"/>
</dbReference>
<evidence type="ECO:0000313" key="4">
    <source>
        <dbReference type="EMBL" id="KAK7681533.1"/>
    </source>
</evidence>
<dbReference type="CDD" id="cd04730">
    <property type="entry name" value="NPD_like"/>
    <property type="match status" value="1"/>
</dbReference>
<evidence type="ECO:0008006" key="6">
    <source>
        <dbReference type="Google" id="ProtNLM"/>
    </source>
</evidence>
<keyword evidence="1" id="KW-0285">Flavoprotein</keyword>
<dbReference type="InterPro" id="IPR004136">
    <property type="entry name" value="NMO"/>
</dbReference>
<dbReference type="Gene3D" id="3.20.20.70">
    <property type="entry name" value="Aldolase class I"/>
    <property type="match status" value="1"/>
</dbReference>
<evidence type="ECO:0000256" key="3">
    <source>
        <dbReference type="ARBA" id="ARBA00023002"/>
    </source>
</evidence>
<evidence type="ECO:0000256" key="2">
    <source>
        <dbReference type="ARBA" id="ARBA00022643"/>
    </source>
</evidence>
<keyword evidence="2" id="KW-0288">FMN</keyword>
<dbReference type="SUPFAM" id="SSF51412">
    <property type="entry name" value="Inosine monophosphate dehydrogenase (IMPDH)"/>
    <property type="match status" value="1"/>
</dbReference>
<keyword evidence="3" id="KW-0560">Oxidoreductase</keyword>
<proteinExistence type="predicted"/>
<dbReference type="Proteomes" id="UP001385951">
    <property type="component" value="Unassembled WGS sequence"/>
</dbReference>
<accession>A0AAW0FIJ4</accession>
<evidence type="ECO:0000256" key="1">
    <source>
        <dbReference type="ARBA" id="ARBA00022630"/>
    </source>
</evidence>
<dbReference type="Pfam" id="PF03060">
    <property type="entry name" value="NMO"/>
    <property type="match status" value="1"/>
</dbReference>
<dbReference type="PANTHER" id="PTHR32332:SF31">
    <property type="entry name" value="2-NITROPROPANE DIOXYGENASE FAMILY, PUTATIVE (AFU_ORTHOLOGUE AFUA_2G09850)-RELATED"/>
    <property type="match status" value="1"/>
</dbReference>
<reference evidence="4 5" key="1">
    <citation type="submission" date="2022-09" db="EMBL/GenBank/DDBJ databases">
        <authorList>
            <person name="Palmer J.M."/>
        </authorList>
    </citation>
    <scope>NUCLEOTIDE SEQUENCE [LARGE SCALE GENOMIC DNA]</scope>
    <source>
        <strain evidence="4 5">DSM 7382</strain>
    </source>
</reference>